<reference evidence="4" key="1">
    <citation type="submission" date="2021-01" db="EMBL/GenBank/DDBJ databases">
        <authorList>
            <person name="Zhong Y.L."/>
        </authorList>
    </citation>
    <scope>NUCLEOTIDE SEQUENCE</scope>
    <source>
        <strain evidence="4">KCTC 23302</strain>
    </source>
</reference>
<feature type="signal peptide" evidence="2">
    <location>
        <begin position="1"/>
        <end position="20"/>
    </location>
</feature>
<dbReference type="NCBIfam" id="TIGR02167">
    <property type="entry name" value="Liste_lipo_26"/>
    <property type="match status" value="1"/>
</dbReference>
<feature type="domain" description="PKD" evidence="3">
    <location>
        <begin position="943"/>
        <end position="981"/>
    </location>
</feature>
<dbReference type="SUPFAM" id="SSF141571">
    <property type="entry name" value="Pentapeptide repeat-like"/>
    <property type="match status" value="1"/>
</dbReference>
<dbReference type="RefSeq" id="WP_201919372.1">
    <property type="nucleotide sequence ID" value="NZ_BAABAX010000005.1"/>
</dbReference>
<gene>
    <name evidence="4" type="ORF">JJQ60_10395</name>
</gene>
<dbReference type="InterPro" id="IPR026444">
    <property type="entry name" value="Secre_tail"/>
</dbReference>
<dbReference type="Pfam" id="PF18962">
    <property type="entry name" value="Por_Secre_tail"/>
    <property type="match status" value="1"/>
</dbReference>
<name>A0A936ZR77_9FLAO</name>
<dbReference type="InterPro" id="IPR011889">
    <property type="entry name" value="Liste_lipo_26"/>
</dbReference>
<feature type="domain" description="PKD" evidence="3">
    <location>
        <begin position="362"/>
        <end position="400"/>
    </location>
</feature>
<dbReference type="PROSITE" id="PS50093">
    <property type="entry name" value="PKD"/>
    <property type="match status" value="5"/>
</dbReference>
<evidence type="ECO:0000259" key="3">
    <source>
        <dbReference type="PROSITE" id="PS50093"/>
    </source>
</evidence>
<comment type="caution">
    <text evidence="4">The sequence shown here is derived from an EMBL/GenBank/DDBJ whole genome shotgun (WGS) entry which is preliminary data.</text>
</comment>
<sequence length="2506" mass="278071">MKHFYIALFFMVSFVNFSNAQNEFITTWQTTTANESITIPTTGTGYNYTVDWGDGTIETGFTGDATHNYANADTYTVKILGDFPRIYFDATGDKDKILSIEQWGTIAWESMRNAFWGCRNLRYNATDAPDLSQVTRLGRMFNDCVAFDATDLSNWDVSNIEGMSFTFSNTPEFNGNITNWNVSKVTSFLNMFGDARKFNQDISNWTINTSEFVNMTGMFAGARSFDQPIDKWDVSMVNNMRDMFLGANNFDRSLGSWDISNILDMSGMLSNSGLSPTNYDATITGWASLDAGETQVPSNIVLNADRVSYCEALNARDTLTDINTLNWTITDGGIASGCAETDFFVTTWQTTTANESITIPTNGSGYDYRVNWGDGTVESGLTGNATHEYATAGTYTVKITGDFPRIYFNNNAEADKILTVEQWGTIAWESMENAFEGCANLKLNADDVPNLSAINSTINMFKDCTNFEDLKDKIGDWNMVTSTNISNMFEGCTVFNENIGDWDTSGVFFMDATFASATSFNQDISNWDTKNIAFFRNTFNGATAFDQNLGNWNLSGVQFFMTDMLLNSGISQANYDATLIGWARLDADETKIPNNVRFSTNATYCLGKEARDILTGAPNNWTINDVGTTCSETDFFITTWRIDSNNEEIALPVVDTGLDFKVDWGDGIITNETEEAYHTYANAGTYTIRIYGNFNHMRFNGNADSRKIQTIEQWGSNKWTSMESAFKGCGSLEINATDAPDLSDATSMESMFEDGSCIDNGGNIGNWNVSTISSMNSMFRNAFMNENINTWNVSSVKSIDHMFQACEDFNYPLDQWVTTNLESAIETFADAKSFDQSLGDWDISNVSDFTDIFTNGTGMSDQNYDVTLIGWATLESGESLSLNVSFGAGNLKFCLGESARNLLTSSTYNWSITDGGFGCDFTNAFITTWQTTTANESITIPTTGSGYNYAVDWGDGVVENGFTGDATHQYTTAGTYTVKITGNFPRIFFNDGGSKNKILTVEQWGTIAWQSMAQAFNGCANLKLNATDTPNLSAVITTRRMFAKNTNFEDLQDIIGTWDTGNVEDMNAMFIQSGFNHDIGNWDVSKVRNFDAMFYVCPNFDQNLGNWDISEAVTMRSFITTNSLATNNFSTENYDKTLQGWATLDAGETRIPRDVNVSIDLTRYCDAFVERFQLVNDYNWRISDLGLGCPEDEKFITTWQTTTANETITIPTVSGESYRYVVEWGDNTVEAVTTDTAPSHTYTNARNYTIKITGNFPRINFNNTGDKDKIRSIEQWGSIQWISMANAFRGCTNLKLNADDVPDLTLVTSLYRTFLGCTSLEDLKNNIGTWNLENVTTISSLFEDTPFNENINGWNVSKVEDFSSMFKNNTEFNQPLNNWNTEKANDLTNMFDGATAFNQPIGMWNVALAQYFDFMFLNATTFDQNLAAWDISNTSRDSMDGMLIGSAMSQTNYDATLIGWATLETGETRIPADVKLDASTFYCLGETARNTLTSAPYDWTINDAGKGCPEDFFITTWQTTVANEAITIPTTGSGYDYTVDWGDGMVESGVAGDATHQYVTAGIYTVRIIGDFPRISFRFNFENQEKILSVEQWGVQQWTSMEGAFSRCSNLVINAIDAPDLSLVSSMRWMFEQTTALVDNGGNMRNWDVSTVEMMTSLFSRSNFNENIDSWNVTNVKNFSSMFFRNVRFNQNLNSWNTAMGERFGSMFDGATAFNGNISNWDTGEATSFANMFRDAIAFNQDISGWDTKNLGNINNTFERATAFDQDLGDWDISSVIENTNSIQHMFSNSGMSTENYDATLIGWARLDGGETKIPVGVIFHAEGIPYCLGETARNTLTSAPYNWTIADGGKGCPEDFFITTWQTTTANESITIPTKDSGYNYRIDWGDGTIETGFTGDAMHQYATAGTYTVKIVGDFPRINFDNTGDKDKIRSIEQWGNIQWTSFREAFYGCENLKLNADDIPDFTQVTELTSMFGECTNFEDLKDTIGSWDMSTIEYIHGMFYECSIFNEDISGWVFTNLLRTDSAFEEAFAFNQDISNWNMATVTDMAYMFYNATSFNQPVGNWTLGTVEYMYAMFYGATSFNQDLSNWDFSQVQDIEELFEGASSFDQDLSNWDISSVTNMKRIFIGSGLSQENYDKTLIGWATLEAGETQIPSNLTLDADVAHCLSVDAVNTLTSAPYNWTINDGGLSCPTPVITLLGGNPQTIIQGNVYTELGADVTYGAMLTIDATPVNVNQLGMYTVTYDATSASGEMATQVTRIVNVVGACPILSVPANNFTITTASETCVDKNNGILSITATTALAYTTTINGIDYSFTSSLEVGDLPPGTYPVCIGVDGFTNCEQCFEAVIQDAESLTGKTELITETGAAKVNVEVTTGTAPYIARINDEVIGEYTTKTFTVDVQHGDELIISSKVECEGKLFTKVNLINEMRIAPNPTQGNTTLFIPNGASTQIQVAMYNALGVLVSSDEYTVTSGQLILPMERLPEGVYFITVNKGEVFKIIKQ</sequence>
<dbReference type="InterPro" id="IPR032179">
    <property type="entry name" value="Cry22Aa_Ig-like"/>
</dbReference>
<evidence type="ECO:0000313" key="4">
    <source>
        <dbReference type="EMBL" id="MBL0683927.1"/>
    </source>
</evidence>
<protein>
    <submittedName>
        <fullName evidence="4">BspA family leucine-rich repeat surface protein</fullName>
    </submittedName>
</protein>
<evidence type="ECO:0000256" key="2">
    <source>
        <dbReference type="SAM" id="SignalP"/>
    </source>
</evidence>
<feature type="domain" description="PKD" evidence="3">
    <location>
        <begin position="1875"/>
        <end position="1913"/>
    </location>
</feature>
<dbReference type="Pfam" id="PF03382">
    <property type="entry name" value="DUF285"/>
    <property type="match status" value="7"/>
</dbReference>
<keyword evidence="5" id="KW-1185">Reference proteome</keyword>
<accession>A0A936ZR77</accession>
<dbReference type="EMBL" id="JAERQJ010000003">
    <property type="protein sequence ID" value="MBL0683927.1"/>
    <property type="molecule type" value="Genomic_DNA"/>
</dbReference>
<dbReference type="InterPro" id="IPR035986">
    <property type="entry name" value="PKD_dom_sf"/>
</dbReference>
<keyword evidence="1 2" id="KW-0732">Signal</keyword>
<dbReference type="InterPro" id="IPR013783">
    <property type="entry name" value="Ig-like_fold"/>
</dbReference>
<evidence type="ECO:0000313" key="5">
    <source>
        <dbReference type="Proteomes" id="UP000651057"/>
    </source>
</evidence>
<proteinExistence type="predicted"/>
<feature type="chain" id="PRO_5038107960" evidence="2">
    <location>
        <begin position="21"/>
        <end position="2506"/>
    </location>
</feature>
<feature type="domain" description="PKD" evidence="3">
    <location>
        <begin position="660"/>
        <end position="690"/>
    </location>
</feature>
<dbReference type="CDD" id="cd00146">
    <property type="entry name" value="PKD"/>
    <property type="match status" value="5"/>
</dbReference>
<feature type="domain" description="PKD" evidence="3">
    <location>
        <begin position="1531"/>
        <end position="1568"/>
    </location>
</feature>
<dbReference type="InterPro" id="IPR005046">
    <property type="entry name" value="DUF285"/>
</dbReference>
<dbReference type="Proteomes" id="UP000651057">
    <property type="component" value="Unassembled WGS sequence"/>
</dbReference>
<dbReference type="SUPFAM" id="SSF49299">
    <property type="entry name" value="PKD domain"/>
    <property type="match status" value="5"/>
</dbReference>
<dbReference type="NCBIfam" id="TIGR04183">
    <property type="entry name" value="Por_Secre_tail"/>
    <property type="match status" value="1"/>
</dbReference>
<dbReference type="Gene3D" id="2.60.40.10">
    <property type="entry name" value="Immunoglobulins"/>
    <property type="match status" value="3"/>
</dbReference>
<dbReference type="Pfam" id="PF16403">
    <property type="entry name" value="Bact_surface_Ig-like"/>
    <property type="match status" value="1"/>
</dbReference>
<evidence type="ECO:0000256" key="1">
    <source>
        <dbReference type="ARBA" id="ARBA00022729"/>
    </source>
</evidence>
<dbReference type="InterPro" id="IPR000601">
    <property type="entry name" value="PKD_dom"/>
</dbReference>
<organism evidence="4 5">
    <name type="scientific">Aquimarina mytili</name>
    <dbReference type="NCBI Taxonomy" id="874423"/>
    <lineage>
        <taxon>Bacteria</taxon>
        <taxon>Pseudomonadati</taxon>
        <taxon>Bacteroidota</taxon>
        <taxon>Flavobacteriia</taxon>
        <taxon>Flavobacteriales</taxon>
        <taxon>Flavobacteriaceae</taxon>
        <taxon>Aquimarina</taxon>
    </lineage>
</organism>